<dbReference type="AlphaFoldDB" id="A0A399ET34"/>
<comment type="caution">
    <text evidence="1">The sequence shown here is derived from an EMBL/GenBank/DDBJ whole genome shotgun (WGS) entry which is preliminary data.</text>
</comment>
<dbReference type="InterPro" id="IPR036649">
    <property type="entry name" value="Pyrophosphatase_sf"/>
</dbReference>
<evidence type="ECO:0000313" key="2">
    <source>
        <dbReference type="Proteomes" id="UP000265715"/>
    </source>
</evidence>
<protein>
    <submittedName>
        <fullName evidence="1">Uncharacterized protein</fullName>
    </submittedName>
</protein>
<dbReference type="GO" id="GO:0006796">
    <property type="term" value="P:phosphate-containing compound metabolic process"/>
    <property type="evidence" value="ECO:0007669"/>
    <property type="project" value="InterPro"/>
</dbReference>
<evidence type="ECO:0000313" key="1">
    <source>
        <dbReference type="EMBL" id="RIH85762.1"/>
    </source>
</evidence>
<dbReference type="GO" id="GO:0000287">
    <property type="term" value="F:magnesium ion binding"/>
    <property type="evidence" value="ECO:0007669"/>
    <property type="project" value="InterPro"/>
</dbReference>
<gene>
    <name evidence="1" type="ORF">Mterra_01621</name>
</gene>
<reference evidence="1 2" key="1">
    <citation type="submission" date="2018-08" db="EMBL/GenBank/DDBJ databases">
        <title>Meiothermus terrae DSM 26712 genome sequencing project.</title>
        <authorList>
            <person name="Da Costa M.S."/>
            <person name="Albuquerque L."/>
            <person name="Raposo P."/>
            <person name="Froufe H.J.C."/>
            <person name="Barroso C.S."/>
            <person name="Egas C."/>
        </authorList>
    </citation>
    <scope>NUCLEOTIDE SEQUENCE [LARGE SCALE GENOMIC DNA]</scope>
    <source>
        <strain evidence="1 2">DSM 26712</strain>
    </source>
</reference>
<dbReference type="Proteomes" id="UP000265715">
    <property type="component" value="Unassembled WGS sequence"/>
</dbReference>
<dbReference type="GO" id="GO:0004427">
    <property type="term" value="F:inorganic diphosphate phosphatase activity"/>
    <property type="evidence" value="ECO:0007669"/>
    <property type="project" value="InterPro"/>
</dbReference>
<dbReference type="EMBL" id="QXDL01000054">
    <property type="protein sequence ID" value="RIH85762.1"/>
    <property type="molecule type" value="Genomic_DNA"/>
</dbReference>
<organism evidence="1 2">
    <name type="scientific">Calidithermus terrae</name>
    <dbReference type="NCBI Taxonomy" id="1408545"/>
    <lineage>
        <taxon>Bacteria</taxon>
        <taxon>Thermotogati</taxon>
        <taxon>Deinococcota</taxon>
        <taxon>Deinococci</taxon>
        <taxon>Thermales</taxon>
        <taxon>Thermaceae</taxon>
        <taxon>Calidithermus</taxon>
    </lineage>
</organism>
<dbReference type="SUPFAM" id="SSF50324">
    <property type="entry name" value="Inorganic pyrophosphatase"/>
    <property type="match status" value="1"/>
</dbReference>
<accession>A0A399ET34</accession>
<dbReference type="RefSeq" id="WP_119314749.1">
    <property type="nucleotide sequence ID" value="NZ_QXDL01000054.1"/>
</dbReference>
<dbReference type="GO" id="GO:0005737">
    <property type="term" value="C:cytoplasm"/>
    <property type="evidence" value="ECO:0007669"/>
    <property type="project" value="InterPro"/>
</dbReference>
<sequence length="136" mass="15343">MKLRMVVEWTIGTRERYDWKEGALVPRRPWPEAWELPPVNYGCIPGYFNPADRVELDAIWCDPAPVAAGEWLEGEVLGMVWVGDCDHKILLGRPGDLEKLDRAGLEAWFVGREARIAPAEEALEFIAGLRRDGGRG</sequence>
<keyword evidence="2" id="KW-1185">Reference proteome</keyword>
<proteinExistence type="predicted"/>
<name>A0A399ET34_9DEIN</name>
<dbReference type="Gene3D" id="3.90.80.10">
    <property type="entry name" value="Inorganic pyrophosphatase"/>
    <property type="match status" value="1"/>
</dbReference>
<dbReference type="OrthoDB" id="9798107at2"/>